<evidence type="ECO:0000313" key="12">
    <source>
        <dbReference type="EMBL" id="RKQ92205.1"/>
    </source>
</evidence>
<evidence type="ECO:0000256" key="4">
    <source>
        <dbReference type="ARBA" id="ARBA00022741"/>
    </source>
</evidence>
<feature type="active site" evidence="8">
    <location>
        <position position="40"/>
    </location>
</feature>
<dbReference type="Gene3D" id="3.90.650.10">
    <property type="entry name" value="PurM-like C-terminal domain"/>
    <property type="match status" value="2"/>
</dbReference>
<dbReference type="OrthoDB" id="9804441at2"/>
<dbReference type="AlphaFoldDB" id="A0A660LD76"/>
<feature type="domain" description="PurM-like N-terminal" evidence="9">
    <location>
        <begin position="65"/>
        <end position="181"/>
    </location>
</feature>
<dbReference type="InterPro" id="IPR010918">
    <property type="entry name" value="PurM-like_C_dom"/>
</dbReference>
<proteinExistence type="inferred from homology"/>
<feature type="binding site" evidence="8">
    <location>
        <begin position="85"/>
        <end position="88"/>
    </location>
    <ligand>
        <name>substrate</name>
    </ligand>
</feature>
<dbReference type="PANTHER" id="PTHR43555:SF1">
    <property type="entry name" value="PHOSPHORIBOSYLFORMYLGLYCINAMIDINE SYNTHASE SUBUNIT PURL"/>
    <property type="match status" value="1"/>
</dbReference>
<dbReference type="NCBIfam" id="NF002290">
    <property type="entry name" value="PRK01213.1"/>
    <property type="match status" value="1"/>
</dbReference>
<evidence type="ECO:0000256" key="7">
    <source>
        <dbReference type="ARBA" id="ARBA00022842"/>
    </source>
</evidence>
<dbReference type="PANTHER" id="PTHR43555">
    <property type="entry name" value="PHOSPHORIBOSYLFORMYLGLYCINAMIDINE SYNTHASE SUBUNIT PURL"/>
    <property type="match status" value="1"/>
</dbReference>
<reference evidence="12 13" key="1">
    <citation type="submission" date="2018-10" db="EMBL/GenBank/DDBJ databases">
        <title>Genomic Encyclopedia of Archaeal and Bacterial Type Strains, Phase II (KMG-II): from individual species to whole genera.</title>
        <authorList>
            <person name="Goeker M."/>
        </authorList>
    </citation>
    <scope>NUCLEOTIDE SEQUENCE [LARGE SCALE GENOMIC DNA]</scope>
    <source>
        <strain evidence="12 13">DSM 14954</strain>
    </source>
</reference>
<dbReference type="EMBL" id="RBIL01000001">
    <property type="protein sequence ID" value="RKQ92205.1"/>
    <property type="molecule type" value="Genomic_DNA"/>
</dbReference>
<keyword evidence="1 8" id="KW-0963">Cytoplasm</keyword>
<comment type="catalytic activity">
    <reaction evidence="8">
        <text>N(2)-formyl-N(1)-(5-phospho-beta-D-ribosyl)glycinamide + L-glutamine + ATP + H2O = 2-formamido-N(1)-(5-O-phospho-beta-D-ribosyl)acetamidine + L-glutamate + ADP + phosphate + H(+)</text>
        <dbReference type="Rhea" id="RHEA:17129"/>
        <dbReference type="ChEBI" id="CHEBI:15377"/>
        <dbReference type="ChEBI" id="CHEBI:15378"/>
        <dbReference type="ChEBI" id="CHEBI:29985"/>
        <dbReference type="ChEBI" id="CHEBI:30616"/>
        <dbReference type="ChEBI" id="CHEBI:43474"/>
        <dbReference type="ChEBI" id="CHEBI:58359"/>
        <dbReference type="ChEBI" id="CHEBI:147286"/>
        <dbReference type="ChEBI" id="CHEBI:147287"/>
        <dbReference type="ChEBI" id="CHEBI:456216"/>
        <dbReference type="EC" id="6.3.5.3"/>
    </reaction>
</comment>
<feature type="binding site" evidence="8">
    <location>
        <begin position="304"/>
        <end position="306"/>
    </location>
    <ligand>
        <name>substrate</name>
    </ligand>
</feature>
<keyword evidence="7 8" id="KW-0460">Magnesium</keyword>
<evidence type="ECO:0000259" key="11">
    <source>
        <dbReference type="Pfam" id="PF18072"/>
    </source>
</evidence>
<sequence>MSRHRELGLTDYEYDLIVEKMGREPNEVELAVFSLMWSEHCGYKHSRPLLKTLPTEGPRLVMGPGENAGAVDVGNGLSCAFKVESHNHPSAVEPFQGAATGVGGILRDIFAIGARPIAILDSLRFGEVGESARSRYLLEHAVAGIGHYGNSIGIATVGGEIYFEGPYETNCLVNAMAVGLIETDELIKSAAAGVGNVVVLFGARTGRDGIGGASVLASAELDVDMEKRPTVQIGDPFEEKKLLECSLELLDRKLLVALQDLGAAGLTSSSAEMAAKGEVGLDLHVRRVPLREQDMEAFEIMISESQERMLCVVEPERVQEVLDVCAKWEVNATAIGEVTDTRRLRVFDGDELVGDLPVEALVDECPTYELEPAEPATPIYPVPPRLLDSEDPAEILLALLGSANLASRTPVFEQYDALVGSRTVRRPEQADAAVLLLPDPKHDDRLTALSPSKDDDGPKPAIAVSIDGNGRRVAADPYRGAVEAVLECSANLACVGAEPLGLTNCLNFGNPEKPHIAWQFSRAIAGLGDACRAFGIPVVGGNVSLYNEGSEGPIYPTPVVGLVGELPDARRSGRLAFQNAGDVIAIVSADSWAPSNAASELSKLRGEAVEGPLPAVDLGELKALHAAIRQAVRAGSLSSAHDVAEGGVAVALAESAIHSGLGATVGRLDDLFGEGPGAFIVTGPADAITAFGAAATVIGEVGGDALIIEGAISLPVADLERAFSGGLADLLH</sequence>
<comment type="subunit">
    <text evidence="8">Monomer. Part of the FGAM synthase complex composed of 1 PurL, 1 PurQ and 2 PurS subunits.</text>
</comment>
<feature type="binding site" evidence="8">
    <location>
        <position position="107"/>
    </location>
    <ligand>
        <name>substrate</name>
    </ligand>
</feature>
<evidence type="ECO:0000256" key="2">
    <source>
        <dbReference type="ARBA" id="ARBA00022598"/>
    </source>
</evidence>
<feature type="active site" description="Proton acceptor" evidence="8">
    <location>
        <position position="86"/>
    </location>
</feature>
<gene>
    <name evidence="8" type="primary">purL</name>
    <name evidence="12" type="ORF">C8N24_2048</name>
</gene>
<feature type="domain" description="PurM-like N-terminal" evidence="9">
    <location>
        <begin position="458"/>
        <end position="564"/>
    </location>
</feature>
<name>A0A660LD76_9ACTN</name>
<comment type="pathway">
    <text evidence="8">Purine metabolism; IMP biosynthesis via de novo pathway; 5-amino-1-(5-phospho-D-ribosyl)imidazole from N(2)-formyl-N(1)-(5-phospho-D-ribosyl)glycinamide: step 1/2.</text>
</comment>
<comment type="subcellular location">
    <subcellularLocation>
        <location evidence="8">Cytoplasm</location>
    </subcellularLocation>
</comment>
<feature type="binding site" evidence="8">
    <location>
        <position position="542"/>
    </location>
    <ligand>
        <name>Mg(2+)</name>
        <dbReference type="ChEBI" id="CHEBI:18420"/>
        <label>1</label>
    </ligand>
</feature>
<feature type="binding site" evidence="8">
    <location>
        <position position="541"/>
    </location>
    <ligand>
        <name>ATP</name>
        <dbReference type="ChEBI" id="CHEBI:30616"/>
    </ligand>
</feature>
<evidence type="ECO:0000259" key="10">
    <source>
        <dbReference type="Pfam" id="PF02769"/>
    </source>
</evidence>
<feature type="binding site" evidence="8">
    <location>
        <position position="108"/>
    </location>
    <ligand>
        <name>Mg(2+)</name>
        <dbReference type="ChEBI" id="CHEBI:18420"/>
        <label>2</label>
    </ligand>
</feature>
<dbReference type="CDD" id="cd02203">
    <property type="entry name" value="PurL_repeat1"/>
    <property type="match status" value="1"/>
</dbReference>
<dbReference type="Proteomes" id="UP000278962">
    <property type="component" value="Unassembled WGS sequence"/>
</dbReference>
<evidence type="ECO:0000259" key="9">
    <source>
        <dbReference type="Pfam" id="PF00586"/>
    </source>
</evidence>
<dbReference type="HAMAP" id="MF_00420">
    <property type="entry name" value="PurL_2"/>
    <property type="match status" value="1"/>
</dbReference>
<feature type="binding site" evidence="8">
    <location>
        <position position="232"/>
    </location>
    <ligand>
        <name>substrate</name>
    </ligand>
</feature>
<dbReference type="Pfam" id="PF02769">
    <property type="entry name" value="AIRS_C"/>
    <property type="match status" value="1"/>
</dbReference>
<keyword evidence="3 8" id="KW-0479">Metal-binding</keyword>
<organism evidence="12 13">
    <name type="scientific">Solirubrobacter pauli</name>
    <dbReference type="NCBI Taxonomy" id="166793"/>
    <lineage>
        <taxon>Bacteria</taxon>
        <taxon>Bacillati</taxon>
        <taxon>Actinomycetota</taxon>
        <taxon>Thermoleophilia</taxon>
        <taxon>Solirubrobacterales</taxon>
        <taxon>Solirubrobacteraceae</taxon>
        <taxon>Solirubrobacter</taxon>
    </lineage>
</organism>
<evidence type="ECO:0000256" key="5">
    <source>
        <dbReference type="ARBA" id="ARBA00022755"/>
    </source>
</evidence>
<evidence type="ECO:0000313" key="13">
    <source>
        <dbReference type="Proteomes" id="UP000278962"/>
    </source>
</evidence>
<feature type="binding site" evidence="8">
    <location>
        <position position="84"/>
    </location>
    <ligand>
        <name>Mg(2+)</name>
        <dbReference type="ChEBI" id="CHEBI:18420"/>
        <label>1</label>
    </ligand>
</feature>
<dbReference type="InterPro" id="IPR010074">
    <property type="entry name" value="PRibForGlyAmidine_synth_PurL"/>
</dbReference>
<dbReference type="InterPro" id="IPR041609">
    <property type="entry name" value="PurL_linker"/>
</dbReference>
<comment type="function">
    <text evidence="8">Part of the phosphoribosylformylglycinamidine synthase complex involved in the purines biosynthetic pathway. Catalyzes the ATP-dependent conversion of formylglycinamide ribonucleotide (FGAR) and glutamine to yield formylglycinamidine ribonucleotide (FGAM) and glutamate. The FGAM synthase complex is composed of three subunits. PurQ produces an ammonia molecule by converting glutamine to glutamate. PurL transfers the ammonia molecule to FGAR to form FGAM in an ATP-dependent manner. PurS interacts with PurQ and PurL and is thought to assist in the transfer of the ammonia molecule from PurQ to PurL.</text>
</comment>
<dbReference type="GO" id="GO:0005524">
    <property type="term" value="F:ATP binding"/>
    <property type="evidence" value="ECO:0007669"/>
    <property type="project" value="UniProtKB-UniRule"/>
</dbReference>
<accession>A0A660LD76</accession>
<dbReference type="FunFam" id="3.30.1330.10:FF:000004">
    <property type="entry name" value="Phosphoribosylformylglycinamidine synthase subunit PurL"/>
    <property type="match status" value="1"/>
</dbReference>
<comment type="caution">
    <text evidence="8">Lacks conserved residue(s) required for the propagation of feature annotation.</text>
</comment>
<keyword evidence="6 8" id="KW-0067">ATP-binding</keyword>
<feature type="domain" description="PurM-like C-terminal" evidence="10">
    <location>
        <begin position="194"/>
        <end position="347"/>
    </location>
</feature>
<feature type="binding site" evidence="8">
    <location>
        <position position="544"/>
    </location>
    <ligand>
        <name>substrate</name>
    </ligand>
</feature>
<feature type="binding site" evidence="8">
    <location>
        <position position="260"/>
    </location>
    <ligand>
        <name>Mg(2+)</name>
        <dbReference type="ChEBI" id="CHEBI:18420"/>
        <label>2</label>
    </ligand>
</feature>
<dbReference type="PIRSF" id="PIRSF001587">
    <property type="entry name" value="FGAM_synthase_II"/>
    <property type="match status" value="1"/>
</dbReference>
<dbReference type="Gene3D" id="3.30.1330.10">
    <property type="entry name" value="PurM-like, N-terminal domain"/>
    <property type="match status" value="2"/>
</dbReference>
<protein>
    <recommendedName>
        <fullName evidence="8">Phosphoribosylformylglycinamidine synthase subunit PurL</fullName>
        <shortName evidence="8">FGAM synthase</shortName>
        <ecNumber evidence="8">6.3.5.3</ecNumber>
    </recommendedName>
    <alternativeName>
        <fullName evidence="8">Formylglycinamide ribonucleotide amidotransferase subunit II</fullName>
        <shortName evidence="8">FGAR amidotransferase II</shortName>
        <shortName evidence="8">FGAR-AT II</shortName>
    </alternativeName>
    <alternativeName>
        <fullName evidence="8">Glutamine amidotransferase PurL</fullName>
    </alternativeName>
    <alternativeName>
        <fullName evidence="8">Phosphoribosylformylglycinamidine synthase subunit II</fullName>
    </alternativeName>
</protein>
<keyword evidence="5 8" id="KW-0658">Purine biosynthesis</keyword>
<evidence type="ECO:0000256" key="3">
    <source>
        <dbReference type="ARBA" id="ARBA00022723"/>
    </source>
</evidence>
<dbReference type="GO" id="GO:0006189">
    <property type="term" value="P:'de novo' IMP biosynthetic process"/>
    <property type="evidence" value="ECO:0007669"/>
    <property type="project" value="UniProtKB-UniRule"/>
</dbReference>
<dbReference type="InterPro" id="IPR036921">
    <property type="entry name" value="PurM-like_N_sf"/>
</dbReference>
<dbReference type="GO" id="GO:0000287">
    <property type="term" value="F:magnesium ion binding"/>
    <property type="evidence" value="ECO:0007669"/>
    <property type="project" value="UniProtKB-UniRule"/>
</dbReference>
<dbReference type="NCBIfam" id="TIGR01736">
    <property type="entry name" value="FGAM_synth_II"/>
    <property type="match status" value="1"/>
</dbReference>
<dbReference type="Pfam" id="PF00586">
    <property type="entry name" value="AIRS"/>
    <property type="match status" value="2"/>
</dbReference>
<dbReference type="Pfam" id="PF18072">
    <property type="entry name" value="FGAR-AT_linker"/>
    <property type="match status" value="1"/>
</dbReference>
<dbReference type="RefSeq" id="WP_121249915.1">
    <property type="nucleotide sequence ID" value="NZ_RBIL01000001.1"/>
</dbReference>
<comment type="similarity">
    <text evidence="8">Belongs to the FGAMS family.</text>
</comment>
<feature type="binding site" evidence="8">
    <location>
        <position position="43"/>
    </location>
    <ligand>
        <name>ATP</name>
        <dbReference type="ChEBI" id="CHEBI:30616"/>
    </ligand>
</feature>
<keyword evidence="2 8" id="KW-0436">Ligase</keyword>
<keyword evidence="4 8" id="KW-0547">Nucleotide-binding</keyword>
<dbReference type="InterPro" id="IPR016188">
    <property type="entry name" value="PurM-like_N"/>
</dbReference>
<dbReference type="GO" id="GO:0005737">
    <property type="term" value="C:cytoplasm"/>
    <property type="evidence" value="ECO:0007669"/>
    <property type="project" value="UniProtKB-SubCell"/>
</dbReference>
<dbReference type="EC" id="6.3.5.3" evidence="8"/>
<dbReference type="GO" id="GO:0004642">
    <property type="term" value="F:phosphoribosylformylglycinamidine synthase activity"/>
    <property type="evidence" value="ECO:0007669"/>
    <property type="project" value="UniProtKB-UniRule"/>
</dbReference>
<keyword evidence="13" id="KW-1185">Reference proteome</keyword>
<comment type="caution">
    <text evidence="12">The sequence shown here is derived from an EMBL/GenBank/DDBJ whole genome shotgun (WGS) entry which is preliminary data.</text>
</comment>
<dbReference type="UniPathway" id="UPA00074">
    <property type="reaction ID" value="UER00128"/>
</dbReference>
<dbReference type="InterPro" id="IPR036676">
    <property type="entry name" value="PurM-like_C_sf"/>
</dbReference>
<dbReference type="SUPFAM" id="SSF56042">
    <property type="entry name" value="PurM C-terminal domain-like"/>
    <property type="match status" value="2"/>
</dbReference>
<feature type="binding site" evidence="8">
    <location>
        <position position="504"/>
    </location>
    <ligand>
        <name>ATP</name>
        <dbReference type="ChEBI" id="CHEBI:30616"/>
    </ligand>
</feature>
<feature type="binding site" evidence="8">
    <location>
        <position position="82"/>
    </location>
    <ligand>
        <name>ATP</name>
        <dbReference type="ChEBI" id="CHEBI:30616"/>
    </ligand>
</feature>
<evidence type="ECO:0000256" key="8">
    <source>
        <dbReference type="HAMAP-Rule" id="MF_00420"/>
    </source>
</evidence>
<feature type="domain" description="Phosphoribosylformylglycinamidine synthase linker" evidence="11">
    <location>
        <begin position="2"/>
        <end position="44"/>
    </location>
</feature>
<evidence type="ECO:0000256" key="1">
    <source>
        <dbReference type="ARBA" id="ARBA00022490"/>
    </source>
</evidence>
<dbReference type="CDD" id="cd02204">
    <property type="entry name" value="PurL_repeat2"/>
    <property type="match status" value="1"/>
</dbReference>
<dbReference type="SUPFAM" id="SSF55326">
    <property type="entry name" value="PurM N-terminal domain-like"/>
    <property type="match status" value="2"/>
</dbReference>
<evidence type="ECO:0000256" key="6">
    <source>
        <dbReference type="ARBA" id="ARBA00022840"/>
    </source>
</evidence>